<dbReference type="PANTHER" id="PTHR24240">
    <property type="entry name" value="OPSIN"/>
    <property type="match status" value="1"/>
</dbReference>
<dbReference type="EMBL" id="AB332419">
    <property type="protein sequence ID" value="BAF95828.1"/>
    <property type="molecule type" value="mRNA"/>
</dbReference>
<feature type="domain" description="G-protein coupled receptors family 1 profile" evidence="9">
    <location>
        <begin position="18"/>
        <end position="277"/>
    </location>
</feature>
<name>A9CR28_9CNID</name>
<evidence type="ECO:0000256" key="1">
    <source>
        <dbReference type="ARBA" id="ARBA00004141"/>
    </source>
</evidence>
<feature type="transmembrane region" description="Helical" evidence="8">
    <location>
        <begin position="166"/>
        <end position="191"/>
    </location>
</feature>
<keyword evidence="5 8" id="KW-0472">Membrane</keyword>
<dbReference type="AlphaFoldDB" id="A9CR28"/>
<dbReference type="GO" id="GO:0004930">
    <property type="term" value="F:G protein-coupled receptor activity"/>
    <property type="evidence" value="ECO:0007669"/>
    <property type="project" value="UniProtKB-KW"/>
</dbReference>
<feature type="transmembrane region" description="Helical" evidence="8">
    <location>
        <begin position="6"/>
        <end position="27"/>
    </location>
</feature>
<proteinExistence type="evidence at transcript level"/>
<feature type="transmembrane region" description="Helical" evidence="8">
    <location>
        <begin position="77"/>
        <end position="97"/>
    </location>
</feature>
<feature type="transmembrane region" description="Helical" evidence="8">
    <location>
        <begin position="256"/>
        <end position="280"/>
    </location>
</feature>
<keyword evidence="4" id="KW-0297">G-protein coupled receptor</keyword>
<accession>A9CR28</accession>
<keyword evidence="6" id="KW-0675">Receptor</keyword>
<dbReference type="InterPro" id="IPR017452">
    <property type="entry name" value="GPCR_Rhodpsn_7TM"/>
</dbReference>
<evidence type="ECO:0000256" key="2">
    <source>
        <dbReference type="ARBA" id="ARBA00022692"/>
    </source>
</evidence>
<dbReference type="GO" id="GO:0016020">
    <property type="term" value="C:membrane"/>
    <property type="evidence" value="ECO:0007669"/>
    <property type="project" value="UniProtKB-SubCell"/>
</dbReference>
<dbReference type="SUPFAM" id="SSF81321">
    <property type="entry name" value="Family A G protein-coupled receptor-like"/>
    <property type="match status" value="1"/>
</dbReference>
<sequence length="297" mass="34119">MKVENITIVVIVALSVVLNICLIAVLLQKTLRYTFMHYFLFNMALCSLFQGLLAYPLELSSLLKGRKKMDFECLMGAILVFGLALVVIWTIALLSIDRVLAMKFPYLYKRCIRNKKRFVFLSITFTWLIGGFWALTPLLGWSSYQKEMKPSHRCNINFRSKDPVNMSYLCSLMVTCYVVPVTIMISSLTLVKKSLRKMSIYAEKRVGRRASLSLDAQRCEKRQTLLTLLMIFSFFYAWTPYTIVVTFLMLDKSVPPTVYTIAALNAKTSSFYCPLLYGFVYKPLRSTFKSAVSKIMV</sequence>
<evidence type="ECO:0000256" key="7">
    <source>
        <dbReference type="ARBA" id="ARBA00023224"/>
    </source>
</evidence>
<evidence type="ECO:0000256" key="8">
    <source>
        <dbReference type="SAM" id="Phobius"/>
    </source>
</evidence>
<protein>
    <submittedName>
        <fullName evidence="10">Opsin</fullName>
    </submittedName>
</protein>
<dbReference type="CDD" id="cd14969">
    <property type="entry name" value="7tmA_Opsins_type2_animals"/>
    <property type="match status" value="1"/>
</dbReference>
<comment type="subcellular location">
    <subcellularLocation>
        <location evidence="1">Membrane</location>
        <topology evidence="1">Multi-pass membrane protein</topology>
    </subcellularLocation>
</comment>
<keyword evidence="7" id="KW-0807">Transducer</keyword>
<evidence type="ECO:0000256" key="5">
    <source>
        <dbReference type="ARBA" id="ARBA00023136"/>
    </source>
</evidence>
<dbReference type="InterPro" id="IPR000276">
    <property type="entry name" value="GPCR_Rhodpsn"/>
</dbReference>
<feature type="transmembrane region" description="Helical" evidence="8">
    <location>
        <begin position="225"/>
        <end position="250"/>
    </location>
</feature>
<keyword evidence="2 8" id="KW-0812">Transmembrane</keyword>
<feature type="transmembrane region" description="Helical" evidence="8">
    <location>
        <begin position="39"/>
        <end position="57"/>
    </location>
</feature>
<dbReference type="PROSITE" id="PS50262">
    <property type="entry name" value="G_PROTEIN_RECEP_F1_2"/>
    <property type="match status" value="1"/>
</dbReference>
<dbReference type="PRINTS" id="PR00237">
    <property type="entry name" value="GPCRRHODOPSN"/>
</dbReference>
<dbReference type="InterPro" id="IPR050125">
    <property type="entry name" value="GPCR_opsins"/>
</dbReference>
<dbReference type="Pfam" id="PF00001">
    <property type="entry name" value="7tm_1"/>
    <property type="match status" value="1"/>
</dbReference>
<gene>
    <name evidence="10" type="primary">CropO</name>
</gene>
<keyword evidence="3 8" id="KW-1133">Transmembrane helix</keyword>
<evidence type="ECO:0000256" key="6">
    <source>
        <dbReference type="ARBA" id="ARBA00023170"/>
    </source>
</evidence>
<reference evidence="10" key="1">
    <citation type="journal article" date="2008" name="Curr. Biol.">
        <title>Evolution and functional diversity of jellyfish opsins.</title>
        <authorList>
            <person name="Suga H."/>
            <person name="Schmid V."/>
            <person name="Gehring W.J."/>
        </authorList>
    </citation>
    <scope>NUCLEOTIDE SEQUENCE</scope>
</reference>
<organism evidence="10">
    <name type="scientific">Cladonema radiatum</name>
    <dbReference type="NCBI Taxonomy" id="264074"/>
    <lineage>
        <taxon>Eukaryota</taxon>
        <taxon>Metazoa</taxon>
        <taxon>Cnidaria</taxon>
        <taxon>Hydrozoa</taxon>
        <taxon>Hydroidolina</taxon>
        <taxon>Anthoathecata</taxon>
        <taxon>Capitata</taxon>
        <taxon>Cladonematidae</taxon>
        <taxon>Cladonema</taxon>
    </lineage>
</organism>
<feature type="transmembrane region" description="Helical" evidence="8">
    <location>
        <begin position="118"/>
        <end position="141"/>
    </location>
</feature>
<dbReference type="Gene3D" id="1.20.1070.10">
    <property type="entry name" value="Rhodopsin 7-helix transmembrane proteins"/>
    <property type="match status" value="1"/>
</dbReference>
<evidence type="ECO:0000259" key="9">
    <source>
        <dbReference type="PROSITE" id="PS50262"/>
    </source>
</evidence>
<evidence type="ECO:0000256" key="3">
    <source>
        <dbReference type="ARBA" id="ARBA00022989"/>
    </source>
</evidence>
<evidence type="ECO:0000256" key="4">
    <source>
        <dbReference type="ARBA" id="ARBA00023040"/>
    </source>
</evidence>
<evidence type="ECO:0000313" key="10">
    <source>
        <dbReference type="EMBL" id="BAF95828.1"/>
    </source>
</evidence>